<dbReference type="Pfam" id="PF02618">
    <property type="entry name" value="YceG"/>
    <property type="match status" value="1"/>
</dbReference>
<evidence type="ECO:0000256" key="6">
    <source>
        <dbReference type="ARBA" id="ARBA00023316"/>
    </source>
</evidence>
<evidence type="ECO:0000256" key="4">
    <source>
        <dbReference type="ARBA" id="ARBA00023136"/>
    </source>
</evidence>
<dbReference type="GO" id="GO:0071555">
    <property type="term" value="P:cell wall organization"/>
    <property type="evidence" value="ECO:0007669"/>
    <property type="project" value="UniProtKB-KW"/>
</dbReference>
<name>A0A1J5SCE1_9ZZZZ</name>
<dbReference type="CDD" id="cd08010">
    <property type="entry name" value="MltG_like"/>
    <property type="match status" value="1"/>
</dbReference>
<organism evidence="7">
    <name type="scientific">mine drainage metagenome</name>
    <dbReference type="NCBI Taxonomy" id="410659"/>
    <lineage>
        <taxon>unclassified sequences</taxon>
        <taxon>metagenomes</taxon>
        <taxon>ecological metagenomes</taxon>
    </lineage>
</organism>
<proteinExistence type="inferred from homology"/>
<keyword evidence="2" id="KW-0812">Transmembrane</keyword>
<dbReference type="PANTHER" id="PTHR30518:SF2">
    <property type="entry name" value="ENDOLYTIC MUREIN TRANSGLYCOSYLASE"/>
    <property type="match status" value="1"/>
</dbReference>
<sequence length="327" mass="35253">MMRLLARLALLLALAGSAAGGFLGWARLQVLTPGPAAVETTVVIPPGSSGRIIAQQLSEAGVIARPWLFPIEVRLSSHPSLQAGEYRFPAHVSMALIIEMMHRGEVVVHKLTVAEGLTTQQIMLQLRETPGLSGLALTEPPEGGLLPQTYFFRLGDSRAAILARMSHGMTTLLDKLWADRDPGLPLTSKRQAVILASVVERETALPAERPHIAAVFLNRLRLHMRLQSDPTVIYAVSNGLGTLDRPLSHQDLAVNSPYNTYEADGLPPGPICNPGRASLVAVLHPAASDDLYFVADGSGGHVFAKSLSAHNHNVAKWRALRGRESRN</sequence>
<evidence type="ECO:0000256" key="1">
    <source>
        <dbReference type="ARBA" id="ARBA00022475"/>
    </source>
</evidence>
<dbReference type="PANTHER" id="PTHR30518">
    <property type="entry name" value="ENDOLYTIC MUREIN TRANSGLYCOSYLASE"/>
    <property type="match status" value="1"/>
</dbReference>
<dbReference type="NCBIfam" id="TIGR00247">
    <property type="entry name" value="endolytic transglycosylase MltG"/>
    <property type="match status" value="1"/>
</dbReference>
<keyword evidence="1" id="KW-1003">Cell membrane</keyword>
<evidence type="ECO:0000256" key="2">
    <source>
        <dbReference type="ARBA" id="ARBA00022692"/>
    </source>
</evidence>
<keyword evidence="4" id="KW-0472">Membrane</keyword>
<keyword evidence="3" id="KW-1133">Transmembrane helix</keyword>
<evidence type="ECO:0000256" key="3">
    <source>
        <dbReference type="ARBA" id="ARBA00022989"/>
    </source>
</evidence>
<comment type="caution">
    <text evidence="7">The sequence shown here is derived from an EMBL/GenBank/DDBJ whole genome shotgun (WGS) entry which is preliminary data.</text>
</comment>
<dbReference type="Gene3D" id="3.30.1490.480">
    <property type="entry name" value="Endolytic murein transglycosylase"/>
    <property type="match status" value="1"/>
</dbReference>
<gene>
    <name evidence="7" type="ORF">GALL_200750</name>
</gene>
<keyword evidence="6" id="KW-0961">Cell wall biogenesis/degradation</keyword>
<protein>
    <submittedName>
        <fullName evidence="7">Putative aminodeoxychorismate lyase</fullName>
    </submittedName>
</protein>
<evidence type="ECO:0000313" key="7">
    <source>
        <dbReference type="EMBL" id="OIQ97893.1"/>
    </source>
</evidence>
<dbReference type="AlphaFoldDB" id="A0A1J5SCE1"/>
<evidence type="ECO:0000256" key="5">
    <source>
        <dbReference type="ARBA" id="ARBA00023239"/>
    </source>
</evidence>
<dbReference type="InterPro" id="IPR003770">
    <property type="entry name" value="MLTG-like"/>
</dbReference>
<dbReference type="Gene3D" id="3.30.160.60">
    <property type="entry name" value="Classic Zinc Finger"/>
    <property type="match status" value="1"/>
</dbReference>
<dbReference type="HAMAP" id="MF_02065">
    <property type="entry name" value="MltG"/>
    <property type="match status" value="1"/>
</dbReference>
<dbReference type="GO" id="GO:0016829">
    <property type="term" value="F:lyase activity"/>
    <property type="evidence" value="ECO:0007669"/>
    <property type="project" value="UniProtKB-KW"/>
</dbReference>
<reference evidence="7" key="1">
    <citation type="submission" date="2016-10" db="EMBL/GenBank/DDBJ databases">
        <title>Sequence of Gallionella enrichment culture.</title>
        <authorList>
            <person name="Poehlein A."/>
            <person name="Muehling M."/>
            <person name="Daniel R."/>
        </authorList>
    </citation>
    <scope>NUCLEOTIDE SEQUENCE</scope>
</reference>
<dbReference type="EMBL" id="MLJW01000126">
    <property type="protein sequence ID" value="OIQ97893.1"/>
    <property type="molecule type" value="Genomic_DNA"/>
</dbReference>
<keyword evidence="5 7" id="KW-0456">Lyase</keyword>
<accession>A0A1J5SCE1</accession>